<feature type="region of interest" description="Disordered" evidence="1">
    <location>
        <begin position="1"/>
        <end position="81"/>
    </location>
</feature>
<dbReference type="OrthoDB" id="1112980at2759"/>
<name>A0A9W9I3U5_9EURO</name>
<gene>
    <name evidence="2" type="ORF">N7492_006877</name>
</gene>
<dbReference type="PANTHER" id="PTHR38489:SF1">
    <property type="entry name" value="HISTONE CHAPERONE DOMAIN-CONTAINING PROTEIN"/>
    <property type="match status" value="1"/>
</dbReference>
<feature type="compositionally biased region" description="Polar residues" evidence="1">
    <location>
        <begin position="1"/>
        <end position="18"/>
    </location>
</feature>
<dbReference type="InterPro" id="IPR027921">
    <property type="entry name" value="NOPCHAP1"/>
</dbReference>
<evidence type="ECO:0000256" key="1">
    <source>
        <dbReference type="SAM" id="MobiDB-lite"/>
    </source>
</evidence>
<dbReference type="GO" id="GO:0000492">
    <property type="term" value="P:box C/D snoRNP assembly"/>
    <property type="evidence" value="ECO:0007669"/>
    <property type="project" value="InterPro"/>
</dbReference>
<feature type="compositionally biased region" description="Low complexity" evidence="1">
    <location>
        <begin position="25"/>
        <end position="34"/>
    </location>
</feature>
<reference evidence="2" key="2">
    <citation type="journal article" date="2023" name="IMA Fungus">
        <title>Comparative genomic study of the Penicillium genus elucidates a diverse pangenome and 15 lateral gene transfer events.</title>
        <authorList>
            <person name="Petersen C."/>
            <person name="Sorensen T."/>
            <person name="Nielsen M.R."/>
            <person name="Sondergaard T.E."/>
            <person name="Sorensen J.L."/>
            <person name="Fitzpatrick D.A."/>
            <person name="Frisvad J.C."/>
            <person name="Nielsen K.L."/>
        </authorList>
    </citation>
    <scope>NUCLEOTIDE SEQUENCE</scope>
    <source>
        <strain evidence="2">IBT 21917</strain>
    </source>
</reference>
<feature type="region of interest" description="Disordered" evidence="1">
    <location>
        <begin position="138"/>
        <end position="190"/>
    </location>
</feature>
<protein>
    <submittedName>
        <fullName evidence="2">Uncharacterized protein</fullName>
    </submittedName>
</protein>
<sequence>MKPTTTTTVEERLSQAQIASDDDPTSSSGSSSLESESEDESSDDESAGPSREHQGTNSTDDSAIPNVTGRQKPHIHRMEGSSGLLARLSEFMPKIKDANDNLEKEIAAGRGKDLMLDSVEEGDGKDYIEMNLGLGVLEEKRNGDEDPSSNVTGAQGSSKLETSGGDSDLLGKLMGEDESGEKPSIEEMAE</sequence>
<proteinExistence type="predicted"/>
<evidence type="ECO:0000313" key="2">
    <source>
        <dbReference type="EMBL" id="KAJ5161485.1"/>
    </source>
</evidence>
<dbReference type="EMBL" id="JAPQKO010000005">
    <property type="protein sequence ID" value="KAJ5161485.1"/>
    <property type="molecule type" value="Genomic_DNA"/>
</dbReference>
<reference evidence="2" key="1">
    <citation type="submission" date="2022-11" db="EMBL/GenBank/DDBJ databases">
        <authorList>
            <person name="Petersen C."/>
        </authorList>
    </citation>
    <scope>NUCLEOTIDE SEQUENCE</scope>
    <source>
        <strain evidence="2">IBT 21917</strain>
    </source>
</reference>
<evidence type="ECO:0000313" key="3">
    <source>
        <dbReference type="Proteomes" id="UP001146351"/>
    </source>
</evidence>
<dbReference type="PANTHER" id="PTHR38489">
    <property type="entry name" value="HISTONE CHAPERONE DOMAIN-CONTAINING PROTEIN"/>
    <property type="match status" value="1"/>
</dbReference>
<feature type="compositionally biased region" description="Acidic residues" evidence="1">
    <location>
        <begin position="35"/>
        <end position="46"/>
    </location>
</feature>
<feature type="compositionally biased region" description="Basic and acidic residues" evidence="1">
    <location>
        <begin position="180"/>
        <end position="190"/>
    </location>
</feature>
<dbReference type="Proteomes" id="UP001146351">
    <property type="component" value="Unassembled WGS sequence"/>
</dbReference>
<comment type="caution">
    <text evidence="2">The sequence shown here is derived from an EMBL/GenBank/DDBJ whole genome shotgun (WGS) entry which is preliminary data.</text>
</comment>
<dbReference type="AlphaFoldDB" id="A0A9W9I3U5"/>
<feature type="compositionally biased region" description="Polar residues" evidence="1">
    <location>
        <begin position="148"/>
        <end position="165"/>
    </location>
</feature>
<dbReference type="Pfam" id="PF15370">
    <property type="entry name" value="NOPCHAP1"/>
    <property type="match status" value="1"/>
</dbReference>
<accession>A0A9W9I3U5</accession>
<keyword evidence="3" id="KW-1185">Reference proteome</keyword>
<organism evidence="2 3">
    <name type="scientific">Penicillium capsulatum</name>
    <dbReference type="NCBI Taxonomy" id="69766"/>
    <lineage>
        <taxon>Eukaryota</taxon>
        <taxon>Fungi</taxon>
        <taxon>Dikarya</taxon>
        <taxon>Ascomycota</taxon>
        <taxon>Pezizomycotina</taxon>
        <taxon>Eurotiomycetes</taxon>
        <taxon>Eurotiomycetidae</taxon>
        <taxon>Eurotiales</taxon>
        <taxon>Aspergillaceae</taxon>
        <taxon>Penicillium</taxon>
    </lineage>
</organism>